<sequence length="241" mass="25245">MELEGFLALGFLFGMQHALEADHLAAVGAMAIGARGSKRGLALRGALWGLGHTITLFAICAAVILLGLTLTDRLAAALEFGVGVMLVLLGLDVLRRLRRQRIHFHAHRHGEGRAHLHAHGHAGATRPHDADPHRHQHPSSPPLRALFVGLMHGAAGSAGLLALAVAATRDAWLAVGYVLVFGLGSMLGMATLSFVAAWPLGAAERHAKWLYKGLSFGAAALALGLGADVMVETGRAAWGGF</sequence>
<feature type="transmembrane region" description="Helical" evidence="2">
    <location>
        <begin position="46"/>
        <end position="68"/>
    </location>
</feature>
<keyword evidence="2" id="KW-0812">Transmembrane</keyword>
<gene>
    <name evidence="3" type="ORF">SAMN05428998_13231</name>
</gene>
<dbReference type="AlphaFoldDB" id="A0A1Y6CLD2"/>
<name>A0A1Y6CLD2_9PROT</name>
<keyword evidence="2" id="KW-1133">Transmembrane helix</keyword>
<evidence type="ECO:0000313" key="4">
    <source>
        <dbReference type="Proteomes" id="UP000192917"/>
    </source>
</evidence>
<dbReference type="Proteomes" id="UP000192917">
    <property type="component" value="Unassembled WGS sequence"/>
</dbReference>
<dbReference type="InterPro" id="IPR052776">
    <property type="entry name" value="Chloro_ReproSupport/MetalTrans"/>
</dbReference>
<feature type="region of interest" description="Disordered" evidence="1">
    <location>
        <begin position="108"/>
        <end position="139"/>
    </location>
</feature>
<feature type="transmembrane region" description="Helical" evidence="2">
    <location>
        <begin position="209"/>
        <end position="231"/>
    </location>
</feature>
<keyword evidence="2" id="KW-0472">Membrane</keyword>
<dbReference type="PANTHER" id="PTHR33876:SF4">
    <property type="entry name" value="CHLOROPLAST PROTEIN FOR GROWTH AND FERTILITY 2"/>
    <property type="match status" value="1"/>
</dbReference>
<evidence type="ECO:0000256" key="1">
    <source>
        <dbReference type="SAM" id="MobiDB-lite"/>
    </source>
</evidence>
<evidence type="ECO:0000313" key="3">
    <source>
        <dbReference type="EMBL" id="SMF73574.1"/>
    </source>
</evidence>
<protein>
    <submittedName>
        <fullName evidence="3">ABC-type nickel/cobalt efflux system, permease component RcnA</fullName>
    </submittedName>
</protein>
<dbReference type="PANTHER" id="PTHR33876">
    <property type="entry name" value="UNNAMED PRODUCT"/>
    <property type="match status" value="1"/>
</dbReference>
<dbReference type="STRING" id="560819.SAMN05428998_13231"/>
<feature type="transmembrane region" description="Helical" evidence="2">
    <location>
        <begin position="6"/>
        <end position="34"/>
    </location>
</feature>
<accession>A0A1Y6CLD2</accession>
<reference evidence="3 4" key="1">
    <citation type="submission" date="2017-04" db="EMBL/GenBank/DDBJ databases">
        <authorList>
            <person name="Afonso C.L."/>
            <person name="Miller P.J."/>
            <person name="Scott M.A."/>
            <person name="Spackman E."/>
            <person name="Goraichik I."/>
            <person name="Dimitrov K.M."/>
            <person name="Suarez D.L."/>
            <person name="Swayne D.E."/>
        </authorList>
    </citation>
    <scope>NUCLEOTIDE SEQUENCE [LARGE SCALE GENOMIC DNA]</scope>
    <source>
        <strain evidence="3 4">USBA 355</strain>
    </source>
</reference>
<dbReference type="RefSeq" id="WP_085125752.1">
    <property type="nucleotide sequence ID" value="NZ_FWZX01000032.1"/>
</dbReference>
<feature type="transmembrane region" description="Helical" evidence="2">
    <location>
        <begin position="74"/>
        <end position="94"/>
    </location>
</feature>
<proteinExistence type="predicted"/>
<feature type="transmembrane region" description="Helical" evidence="2">
    <location>
        <begin position="171"/>
        <end position="197"/>
    </location>
</feature>
<keyword evidence="4" id="KW-1185">Reference proteome</keyword>
<organism evidence="3 4">
    <name type="scientific">Tistlia consotensis USBA 355</name>
    <dbReference type="NCBI Taxonomy" id="560819"/>
    <lineage>
        <taxon>Bacteria</taxon>
        <taxon>Pseudomonadati</taxon>
        <taxon>Pseudomonadota</taxon>
        <taxon>Alphaproteobacteria</taxon>
        <taxon>Rhodospirillales</taxon>
        <taxon>Rhodovibrionaceae</taxon>
        <taxon>Tistlia</taxon>
    </lineage>
</organism>
<dbReference type="EMBL" id="FWZX01000032">
    <property type="protein sequence ID" value="SMF73574.1"/>
    <property type="molecule type" value="Genomic_DNA"/>
</dbReference>
<evidence type="ECO:0000256" key="2">
    <source>
        <dbReference type="SAM" id="Phobius"/>
    </source>
</evidence>
<feature type="transmembrane region" description="Helical" evidence="2">
    <location>
        <begin position="143"/>
        <end position="165"/>
    </location>
</feature>